<name>A3IR13_9CHRO</name>
<evidence type="ECO:0000256" key="1">
    <source>
        <dbReference type="SAM" id="Phobius"/>
    </source>
</evidence>
<keyword evidence="1" id="KW-0472">Membrane</keyword>
<reference evidence="2 3" key="1">
    <citation type="submission" date="2007-03" db="EMBL/GenBank/DDBJ databases">
        <authorList>
            <person name="Stal L."/>
            <person name="Ferriera S."/>
            <person name="Johnson J."/>
            <person name="Kravitz S."/>
            <person name="Beeson K."/>
            <person name="Sutton G."/>
            <person name="Rogers Y.-H."/>
            <person name="Friedman R."/>
            <person name="Frazier M."/>
            <person name="Venter J.C."/>
        </authorList>
    </citation>
    <scope>NUCLEOTIDE SEQUENCE [LARGE SCALE GENOMIC DNA]</scope>
    <source>
        <strain evidence="2 3">CCY0110</strain>
    </source>
</reference>
<keyword evidence="1" id="KW-1133">Transmembrane helix</keyword>
<evidence type="ECO:0000313" key="2">
    <source>
        <dbReference type="EMBL" id="EAZ91003.1"/>
    </source>
</evidence>
<accession>A3IR13</accession>
<keyword evidence="1" id="KW-0812">Transmembrane</keyword>
<organism evidence="2 3">
    <name type="scientific">Crocosphaera chwakensis CCY0110</name>
    <dbReference type="NCBI Taxonomy" id="391612"/>
    <lineage>
        <taxon>Bacteria</taxon>
        <taxon>Bacillati</taxon>
        <taxon>Cyanobacteriota</taxon>
        <taxon>Cyanophyceae</taxon>
        <taxon>Oscillatoriophycideae</taxon>
        <taxon>Chroococcales</taxon>
        <taxon>Aphanothecaceae</taxon>
        <taxon>Crocosphaera</taxon>
        <taxon>Crocosphaera chwakensis</taxon>
    </lineage>
</organism>
<proteinExistence type="predicted"/>
<gene>
    <name evidence="2" type="ORF">CY0110_27365</name>
</gene>
<dbReference type="AlphaFoldDB" id="A3IR13"/>
<sequence length="134" mass="15822">MSQFPKDDRELISFLQEYRPSPPPEDSALEKQICLRISQESQHRKTYRLRWLIPSFITAGLLAVWGISNLMKPSEYEQFVKQSQSIETAEIENFMINTWEETTDTSPWETENQSVYYQWISVDDVGHQYLISQP</sequence>
<dbReference type="RefSeq" id="WP_008275827.1">
    <property type="nucleotide sequence ID" value="NZ_AAXW01000017.1"/>
</dbReference>
<evidence type="ECO:0000313" key="3">
    <source>
        <dbReference type="Proteomes" id="UP000003781"/>
    </source>
</evidence>
<protein>
    <submittedName>
        <fullName evidence="2">Uncharacterized protein</fullName>
    </submittedName>
</protein>
<dbReference type="Proteomes" id="UP000003781">
    <property type="component" value="Unassembled WGS sequence"/>
</dbReference>
<feature type="transmembrane region" description="Helical" evidence="1">
    <location>
        <begin position="51"/>
        <end position="71"/>
    </location>
</feature>
<dbReference type="OrthoDB" id="582668at2"/>
<keyword evidence="3" id="KW-1185">Reference proteome</keyword>
<dbReference type="eggNOG" id="ENOG5033AHP">
    <property type="taxonomic scope" value="Bacteria"/>
</dbReference>
<dbReference type="EMBL" id="AAXW01000017">
    <property type="protein sequence ID" value="EAZ91003.1"/>
    <property type="molecule type" value="Genomic_DNA"/>
</dbReference>
<comment type="caution">
    <text evidence="2">The sequence shown here is derived from an EMBL/GenBank/DDBJ whole genome shotgun (WGS) entry which is preliminary data.</text>
</comment>